<dbReference type="GO" id="GO:0042729">
    <property type="term" value="C:DASH complex"/>
    <property type="evidence" value="ECO:0007669"/>
    <property type="project" value="InterPro"/>
</dbReference>
<evidence type="ECO:0000256" key="11">
    <source>
        <dbReference type="ARBA" id="ARBA00022829"/>
    </source>
</evidence>
<dbReference type="PANTHER" id="PTHR28200">
    <property type="entry name" value="DASH COMPLEX SUBUNIT ASK1"/>
    <property type="match status" value="1"/>
</dbReference>
<evidence type="ECO:0000256" key="9">
    <source>
        <dbReference type="ARBA" id="ARBA00022701"/>
    </source>
</evidence>
<evidence type="ECO:0000256" key="7">
    <source>
        <dbReference type="ARBA" id="ARBA00022490"/>
    </source>
</evidence>
<comment type="caution">
    <text evidence="18">The sequence shown here is derived from an EMBL/GenBank/DDBJ whole genome shotgun (WGS) entry which is preliminary data.</text>
</comment>
<dbReference type="STRING" id="331657.A0A4U0WVB3"/>
<keyword evidence="10" id="KW-0498">Mitosis</keyword>
<dbReference type="Pfam" id="PF08655">
    <property type="entry name" value="DASH_Ask1"/>
    <property type="match status" value="1"/>
</dbReference>
<dbReference type="InterPro" id="IPR013964">
    <property type="entry name" value="DASH_Ask1"/>
</dbReference>
<dbReference type="Proteomes" id="UP000308768">
    <property type="component" value="Unassembled WGS sequence"/>
</dbReference>
<comment type="subcellular location">
    <subcellularLocation>
        <location evidence="3">Chromosome</location>
        <location evidence="3">Centromere</location>
        <location evidence="3">Kinetochore</location>
    </subcellularLocation>
    <subcellularLocation>
        <location evidence="2">Cytoplasm</location>
        <location evidence="2">Cytoskeleton</location>
        <location evidence="2">Spindle</location>
    </subcellularLocation>
    <subcellularLocation>
        <location evidence="1">Nucleus</location>
    </subcellularLocation>
</comment>
<evidence type="ECO:0000256" key="16">
    <source>
        <dbReference type="ARBA" id="ARBA00023328"/>
    </source>
</evidence>
<dbReference type="EMBL" id="NAJN01000896">
    <property type="protein sequence ID" value="TKA67584.1"/>
    <property type="molecule type" value="Genomic_DNA"/>
</dbReference>
<gene>
    <name evidence="18" type="ORF">B0A49_07213</name>
</gene>
<dbReference type="GO" id="GO:0005874">
    <property type="term" value="C:microtubule"/>
    <property type="evidence" value="ECO:0007669"/>
    <property type="project" value="UniProtKB-KW"/>
</dbReference>
<accession>A0A4U0WVB3</accession>
<dbReference type="GO" id="GO:0051301">
    <property type="term" value="P:cell division"/>
    <property type="evidence" value="ECO:0007669"/>
    <property type="project" value="UniProtKB-KW"/>
</dbReference>
<feature type="compositionally biased region" description="Low complexity" evidence="17">
    <location>
        <begin position="187"/>
        <end position="201"/>
    </location>
</feature>
<keyword evidence="7" id="KW-0963">Cytoplasm</keyword>
<evidence type="ECO:0000256" key="10">
    <source>
        <dbReference type="ARBA" id="ARBA00022776"/>
    </source>
</evidence>
<keyword evidence="19" id="KW-1185">Reference proteome</keyword>
<keyword evidence="11" id="KW-0159">Chromosome partition</keyword>
<evidence type="ECO:0000256" key="12">
    <source>
        <dbReference type="ARBA" id="ARBA00022838"/>
    </source>
</evidence>
<evidence type="ECO:0000313" key="18">
    <source>
        <dbReference type="EMBL" id="TKA67584.1"/>
    </source>
</evidence>
<dbReference type="GO" id="GO:0044732">
    <property type="term" value="C:mitotic spindle pole body"/>
    <property type="evidence" value="ECO:0007669"/>
    <property type="project" value="TreeGrafter"/>
</dbReference>
<evidence type="ECO:0000256" key="17">
    <source>
        <dbReference type="SAM" id="MobiDB-lite"/>
    </source>
</evidence>
<keyword evidence="12" id="KW-0995">Kinetochore</keyword>
<evidence type="ECO:0000256" key="14">
    <source>
        <dbReference type="ARBA" id="ARBA00023242"/>
    </source>
</evidence>
<proteinExistence type="inferred from homology"/>
<comment type="similarity">
    <text evidence="4">Belongs to the DASH complex ASK1 family.</text>
</comment>
<evidence type="ECO:0000256" key="2">
    <source>
        <dbReference type="ARBA" id="ARBA00004186"/>
    </source>
</evidence>
<keyword evidence="6" id="KW-0158">Chromosome</keyword>
<feature type="region of interest" description="Disordered" evidence="17">
    <location>
        <begin position="352"/>
        <end position="380"/>
    </location>
</feature>
<keyword evidence="13" id="KW-0206">Cytoskeleton</keyword>
<sequence length="438" mass="47630">MSRQSVSTKRNLTLTEELEKLEQSITLTLQEIDHNFSKAHRIVTTSILPIVEQYAEHSKSVWDGSKFWKQFFEASANVSLSGYEEAALEDDITHDTTETTHQDDAYGTPSTRADDTVTAAGAEQYEGEEDTSLLDSPSHAGTHHSTPHMPSTAKKTSKPEAPTATATFADYPSPYETFRRELDSNAPNPTTQPSTTIPTTPGKRAQQLPDTSMTPTSSPFAPPSAYMPSTQRRTNPDPLLHRVLDKNYRVQATPHTQRRHHRSATQPAAARGTPQTATATARNWADSSPLSSPEVAAPQLRSDIFSSPPKAPRTPGISVQQKQTPRRATAAVGLAEKTTSIGRGLFSGVPTTVGNTLWDSDDDDEDGEGGDGIQFSPPKTMQFHIPQSRLLQTPAREASRRIVEDLLMTAGGDITDDVEGEDSPSVVRRAGGADEDTF</sequence>
<feature type="region of interest" description="Disordered" evidence="17">
    <location>
        <begin position="251"/>
        <end position="329"/>
    </location>
</feature>
<dbReference type="OrthoDB" id="5573898at2759"/>
<evidence type="ECO:0000256" key="6">
    <source>
        <dbReference type="ARBA" id="ARBA00022454"/>
    </source>
</evidence>
<feature type="compositionally biased region" description="Acidic residues" evidence="17">
    <location>
        <begin position="359"/>
        <end position="369"/>
    </location>
</feature>
<evidence type="ECO:0000256" key="5">
    <source>
        <dbReference type="ARBA" id="ARBA00014520"/>
    </source>
</evidence>
<keyword evidence="15" id="KW-0131">Cell cycle</keyword>
<protein>
    <recommendedName>
        <fullName evidence="5">DASH complex subunit ASK1</fullName>
    </recommendedName>
</protein>
<evidence type="ECO:0000256" key="15">
    <source>
        <dbReference type="ARBA" id="ARBA00023306"/>
    </source>
</evidence>
<keyword evidence="16" id="KW-0137">Centromere</keyword>
<organism evidence="18 19">
    <name type="scientific">Cryomyces minteri</name>
    <dbReference type="NCBI Taxonomy" id="331657"/>
    <lineage>
        <taxon>Eukaryota</taxon>
        <taxon>Fungi</taxon>
        <taxon>Dikarya</taxon>
        <taxon>Ascomycota</taxon>
        <taxon>Pezizomycotina</taxon>
        <taxon>Dothideomycetes</taxon>
        <taxon>Dothideomycetes incertae sedis</taxon>
        <taxon>Cryomyces</taxon>
    </lineage>
</organism>
<evidence type="ECO:0000313" key="19">
    <source>
        <dbReference type="Proteomes" id="UP000308768"/>
    </source>
</evidence>
<feature type="region of interest" description="Disordered" evidence="17">
    <location>
        <begin position="413"/>
        <end position="438"/>
    </location>
</feature>
<dbReference type="GO" id="GO:0072686">
    <property type="term" value="C:mitotic spindle"/>
    <property type="evidence" value="ECO:0007669"/>
    <property type="project" value="InterPro"/>
</dbReference>
<name>A0A4U0WVB3_9PEZI</name>
<feature type="compositionally biased region" description="Basic and acidic residues" evidence="17">
    <location>
        <begin position="91"/>
        <end position="104"/>
    </location>
</feature>
<dbReference type="GO" id="GO:0008608">
    <property type="term" value="P:attachment of spindle microtubules to kinetochore"/>
    <property type="evidence" value="ECO:0007669"/>
    <property type="project" value="InterPro"/>
</dbReference>
<evidence type="ECO:0000256" key="13">
    <source>
        <dbReference type="ARBA" id="ARBA00023212"/>
    </source>
</evidence>
<feature type="region of interest" description="Disordered" evidence="17">
    <location>
        <begin position="90"/>
        <end position="237"/>
    </location>
</feature>
<evidence type="ECO:0000256" key="4">
    <source>
        <dbReference type="ARBA" id="ARBA00010731"/>
    </source>
</evidence>
<evidence type="ECO:0000256" key="1">
    <source>
        <dbReference type="ARBA" id="ARBA00004123"/>
    </source>
</evidence>
<reference evidence="18 19" key="1">
    <citation type="submission" date="2017-03" db="EMBL/GenBank/DDBJ databases">
        <title>Genomes of endolithic fungi from Antarctica.</title>
        <authorList>
            <person name="Coleine C."/>
            <person name="Masonjones S."/>
            <person name="Stajich J.E."/>
        </authorList>
    </citation>
    <scope>NUCLEOTIDE SEQUENCE [LARGE SCALE GENOMIC DNA]</scope>
    <source>
        <strain evidence="18 19">CCFEE 5187</strain>
    </source>
</reference>
<keyword evidence="14" id="KW-0539">Nucleus</keyword>
<feature type="compositionally biased region" description="Polar residues" evidence="17">
    <location>
        <begin position="273"/>
        <end position="291"/>
    </location>
</feature>
<keyword evidence="8" id="KW-0132">Cell division</keyword>
<dbReference type="AlphaFoldDB" id="A0A4U0WVB3"/>
<evidence type="ECO:0000256" key="8">
    <source>
        <dbReference type="ARBA" id="ARBA00022618"/>
    </source>
</evidence>
<evidence type="ECO:0000256" key="3">
    <source>
        <dbReference type="ARBA" id="ARBA00004629"/>
    </source>
</evidence>
<dbReference type="PANTHER" id="PTHR28200:SF1">
    <property type="entry name" value="DASH COMPLEX SUBUNIT ASK1"/>
    <property type="match status" value="1"/>
</dbReference>
<keyword evidence="9" id="KW-0493">Microtubule</keyword>